<evidence type="ECO:0000313" key="14">
    <source>
        <dbReference type="Proteomes" id="UP000018733"/>
    </source>
</evidence>
<dbReference type="HOGENOM" id="CLU_073027_2_0_4"/>
<feature type="domain" description="Aminoglycoside phosphotransferase" evidence="12">
    <location>
        <begin position="158"/>
        <end position="237"/>
    </location>
</feature>
<proteinExistence type="inferred from homology"/>
<keyword evidence="11" id="KW-0460">Magnesium</keyword>
<dbReference type="RefSeq" id="WP_024005420.1">
    <property type="nucleotide sequence ID" value="NZ_KI650980.1"/>
</dbReference>
<dbReference type="GO" id="GO:0046872">
    <property type="term" value="F:metal ion binding"/>
    <property type="evidence" value="ECO:0007669"/>
    <property type="project" value="UniProtKB-KW"/>
</dbReference>
<dbReference type="eggNOG" id="COG3231">
    <property type="taxonomic scope" value="Bacteria"/>
</dbReference>
<evidence type="ECO:0000256" key="8">
    <source>
        <dbReference type="ARBA" id="ARBA00023251"/>
    </source>
</evidence>
<dbReference type="InterPro" id="IPR002575">
    <property type="entry name" value="Aminoglycoside_PTrfase"/>
</dbReference>
<keyword evidence="5" id="KW-0547">Nucleotide-binding</keyword>
<dbReference type="InterPro" id="IPR011009">
    <property type="entry name" value="Kinase-like_dom_sf"/>
</dbReference>
<dbReference type="Gene3D" id="3.90.1200.10">
    <property type="match status" value="1"/>
</dbReference>
<dbReference type="EC" id="2.7.1.95" evidence="2"/>
<dbReference type="GO" id="GO:0005524">
    <property type="term" value="F:ATP binding"/>
    <property type="evidence" value="ECO:0007669"/>
    <property type="project" value="UniProtKB-KW"/>
</dbReference>
<dbReference type="STRING" id="1424334.W822_12270"/>
<feature type="binding site" evidence="11">
    <location>
        <position position="188"/>
    </location>
    <ligand>
        <name>Mg(2+)</name>
        <dbReference type="ChEBI" id="CHEBI:18420"/>
    </ligand>
</feature>
<evidence type="ECO:0000256" key="1">
    <source>
        <dbReference type="ARBA" id="ARBA00006219"/>
    </source>
</evidence>
<keyword evidence="14" id="KW-1185">Reference proteome</keyword>
<dbReference type="EMBL" id="AYXT01000010">
    <property type="protein sequence ID" value="ETF01584.1"/>
    <property type="molecule type" value="Genomic_DNA"/>
</dbReference>
<dbReference type="AlphaFoldDB" id="V8QRI3"/>
<evidence type="ECO:0000256" key="2">
    <source>
        <dbReference type="ARBA" id="ARBA00012193"/>
    </source>
</evidence>
<evidence type="ECO:0000256" key="10">
    <source>
        <dbReference type="PIRSR" id="PIRSR000706-1"/>
    </source>
</evidence>
<dbReference type="CDD" id="cd05150">
    <property type="entry name" value="APH"/>
    <property type="match status" value="1"/>
</dbReference>
<accession>V8QRI3</accession>
<evidence type="ECO:0000313" key="13">
    <source>
        <dbReference type="EMBL" id="ETF01584.1"/>
    </source>
</evidence>
<gene>
    <name evidence="13" type="ORF">W822_12270</name>
</gene>
<keyword evidence="7" id="KW-0067">ATP-binding</keyword>
<feature type="active site" description="Proton acceptor" evidence="10">
    <location>
        <position position="169"/>
    </location>
</feature>
<reference evidence="13 14" key="1">
    <citation type="journal article" date="2014" name="Genome Announc.">
        <title>Draft Genome Sequence of Advenella kashmirensis Strain W13003, a Polycyclic Aromatic Hydrocarbon-Degrading Bacterium.</title>
        <authorList>
            <person name="Wang X."/>
            <person name="Jin D."/>
            <person name="Zhou L."/>
            <person name="Wu L."/>
            <person name="An W."/>
            <person name="Zhao L."/>
        </authorList>
    </citation>
    <scope>NUCLEOTIDE SEQUENCE [LARGE SCALE GENOMIC DNA]</scope>
    <source>
        <strain evidence="13 14">W13003</strain>
    </source>
</reference>
<sequence>MSRERLTVDVPDDIVNIPDSVLDIAGTNRVELVWRNELGGLTFRFHGKEGTRYIKWQSSAELSPAEYEDVNLITESEKLRWAGQYVAVPRVIDCGKQNGAVWLVTEAIDAIPAVDQRWRDQAEVAVRAIATGLRRFHDALPVESCPYRGAWLRTTSVPEPERLVVCHGDPCVPNTLLTRQGGFSAHVDLCRLGIADRWADLAIATYSISWEGNFGQSYDDLFFSTYGIEPDAERIQFYRDLWDKD</sequence>
<dbReference type="GO" id="GO:0046677">
    <property type="term" value="P:response to antibiotic"/>
    <property type="evidence" value="ECO:0007669"/>
    <property type="project" value="UniProtKB-KW"/>
</dbReference>
<dbReference type="Proteomes" id="UP000018733">
    <property type="component" value="Unassembled WGS sequence"/>
</dbReference>
<keyword evidence="11" id="KW-0479">Metal-binding</keyword>
<dbReference type="GO" id="GO:0008910">
    <property type="term" value="F:kanamycin kinase activity"/>
    <property type="evidence" value="ECO:0007669"/>
    <property type="project" value="UniProtKB-EC"/>
</dbReference>
<dbReference type="SUPFAM" id="SSF56112">
    <property type="entry name" value="Protein kinase-like (PK-like)"/>
    <property type="match status" value="1"/>
</dbReference>
<evidence type="ECO:0000256" key="9">
    <source>
        <dbReference type="ARBA" id="ARBA00048925"/>
    </source>
</evidence>
<evidence type="ECO:0000256" key="11">
    <source>
        <dbReference type="PIRSR" id="PIRSR000706-2"/>
    </source>
</evidence>
<keyword evidence="4 13" id="KW-0808">Transferase</keyword>
<name>V8QRI3_9BURK</name>
<keyword evidence="8" id="KW-0046">Antibiotic resistance</keyword>
<evidence type="ECO:0000256" key="4">
    <source>
        <dbReference type="ARBA" id="ARBA00022679"/>
    </source>
</evidence>
<evidence type="ECO:0000256" key="7">
    <source>
        <dbReference type="ARBA" id="ARBA00022840"/>
    </source>
</evidence>
<evidence type="ECO:0000256" key="6">
    <source>
        <dbReference type="ARBA" id="ARBA00022777"/>
    </source>
</evidence>
<comment type="caution">
    <text evidence="13">The sequence shown here is derived from an EMBL/GenBank/DDBJ whole genome shotgun (WGS) entry which is preliminary data.</text>
</comment>
<organism evidence="13 14">
    <name type="scientific">Advenella kashmirensis W13003</name>
    <dbReference type="NCBI Taxonomy" id="1424334"/>
    <lineage>
        <taxon>Bacteria</taxon>
        <taxon>Pseudomonadati</taxon>
        <taxon>Pseudomonadota</taxon>
        <taxon>Betaproteobacteria</taxon>
        <taxon>Burkholderiales</taxon>
        <taxon>Alcaligenaceae</taxon>
    </lineage>
</organism>
<dbReference type="Pfam" id="PF01636">
    <property type="entry name" value="APH"/>
    <property type="match status" value="1"/>
</dbReference>
<feature type="binding site" evidence="11">
    <location>
        <position position="174"/>
    </location>
    <ligand>
        <name>Mg(2+)</name>
        <dbReference type="ChEBI" id="CHEBI:18420"/>
    </ligand>
</feature>
<keyword evidence="6" id="KW-0418">Kinase</keyword>
<dbReference type="PIRSF" id="PIRSF000706">
    <property type="entry name" value="Kanamycin_kin"/>
    <property type="match status" value="1"/>
</dbReference>
<comment type="similarity">
    <text evidence="1">Belongs to the aminoglycoside phosphotransferase family.</text>
</comment>
<comment type="catalytic activity">
    <reaction evidence="9">
        <text>kanamycin A + ATP = kanamycin 3'-phosphate + ADP + H(+)</text>
        <dbReference type="Rhea" id="RHEA:24256"/>
        <dbReference type="ChEBI" id="CHEBI:15378"/>
        <dbReference type="ChEBI" id="CHEBI:30616"/>
        <dbReference type="ChEBI" id="CHEBI:57909"/>
        <dbReference type="ChEBI" id="CHEBI:58214"/>
        <dbReference type="ChEBI" id="CHEBI:456216"/>
        <dbReference type="EC" id="2.7.1.95"/>
    </reaction>
</comment>
<dbReference type="PATRIC" id="fig|1424334.3.peg.2470"/>
<evidence type="ECO:0000256" key="3">
    <source>
        <dbReference type="ARBA" id="ARBA00017903"/>
    </source>
</evidence>
<dbReference type="Gene3D" id="3.30.200.20">
    <property type="entry name" value="Phosphorylase Kinase, domain 1"/>
    <property type="match status" value="1"/>
</dbReference>
<protein>
    <recommendedName>
        <fullName evidence="3">Aminoglycoside 3'-phosphotransferase</fullName>
        <ecNumber evidence="2">2.7.1.95</ecNumber>
    </recommendedName>
</protein>
<evidence type="ECO:0000256" key="5">
    <source>
        <dbReference type="ARBA" id="ARBA00022741"/>
    </source>
</evidence>
<evidence type="ECO:0000259" key="12">
    <source>
        <dbReference type="Pfam" id="PF01636"/>
    </source>
</evidence>
<dbReference type="InterPro" id="IPR024165">
    <property type="entry name" value="Kan/Strep_kinase"/>
</dbReference>
<dbReference type="OrthoDB" id="3806873at2"/>